<comment type="caution">
    <text evidence="2">The sequence shown here is derived from an EMBL/GenBank/DDBJ whole genome shotgun (WGS) entry which is preliminary data.</text>
</comment>
<keyword evidence="3" id="KW-1185">Reference proteome</keyword>
<dbReference type="OrthoDB" id="5418627at2759"/>
<dbReference type="Proteomes" id="UP000243498">
    <property type="component" value="Unassembled WGS sequence"/>
</dbReference>
<feature type="compositionally biased region" description="Polar residues" evidence="1">
    <location>
        <begin position="263"/>
        <end position="275"/>
    </location>
</feature>
<protein>
    <submittedName>
        <fullName evidence="2">Uncharacterized protein</fullName>
    </submittedName>
</protein>
<feature type="compositionally biased region" description="Basic and acidic residues" evidence="1">
    <location>
        <begin position="300"/>
        <end position="313"/>
    </location>
</feature>
<name>A0A162JEE9_METRR</name>
<feature type="region of interest" description="Disordered" evidence="1">
    <location>
        <begin position="23"/>
        <end position="152"/>
    </location>
</feature>
<reference evidence="2 3" key="1">
    <citation type="journal article" date="2016" name="Genome Biol. Evol.">
        <title>Divergent and convergent evolution of fungal pathogenicity.</title>
        <authorList>
            <person name="Shang Y."/>
            <person name="Xiao G."/>
            <person name="Zheng P."/>
            <person name="Cen K."/>
            <person name="Zhan S."/>
            <person name="Wang C."/>
        </authorList>
    </citation>
    <scope>NUCLEOTIDE SEQUENCE [LARGE SCALE GENOMIC DNA]</scope>
    <source>
        <strain evidence="2 3">RCEF 4871</strain>
    </source>
</reference>
<feature type="compositionally biased region" description="Acidic residues" evidence="1">
    <location>
        <begin position="230"/>
        <end position="239"/>
    </location>
</feature>
<feature type="compositionally biased region" description="Polar residues" evidence="1">
    <location>
        <begin position="61"/>
        <end position="73"/>
    </location>
</feature>
<evidence type="ECO:0000256" key="1">
    <source>
        <dbReference type="SAM" id="MobiDB-lite"/>
    </source>
</evidence>
<accession>A0A162JEE9</accession>
<dbReference type="STRING" id="1081105.A0A162JEE9"/>
<dbReference type="EMBL" id="AZHC01000012">
    <property type="protein sequence ID" value="OAA43138.1"/>
    <property type="molecule type" value="Genomic_DNA"/>
</dbReference>
<feature type="compositionally biased region" description="Acidic residues" evidence="1">
    <location>
        <begin position="122"/>
        <end position="132"/>
    </location>
</feature>
<sequence>MEMTSTNADGGLAVVFDLSVHPEPDLPVSTAAISSAGSADDVELSTSSDRSDSKPPRSAMRRSSSTIPKTPQSPRRVRFDFMGEEVLPTSSPQPTAFISTRIPSPDPFSDEAHCASHLATELGEEEDDDDDVQAPPRKVSSSDALRALSRAPLDEDGTVWTVVNSDLDDIVLDQPHSLQVSQRAEPAPTAATAVTAPSTVDWKPTSTVTTAELSQKAFTTGHFEDSSPSNEEDFSDDDFLAMPSTKPYASSVSRTQALLLPTETIQQVTPGQTGDRSGAPTRAKQVAAGSSSAARQEVSVTKEDETELFHFEGEGLQLPERPPQAQSPAEQNELDDGHSDHDEESSGTSTTQRLSLYATSPAVPITRPVNRDREQEPPTPSRGHFEPNTVGSYKGRPLTMPIMRNPDILSQLESAKPINEVVGSVHHRGPTDAFNPVSFQESAEQILAFSAPRSFSQRLMMEDMMEAAKGTSPKSGPAPTMHGQ</sequence>
<gene>
    <name evidence="2" type="ORF">NOR_04505</name>
</gene>
<dbReference type="AlphaFoldDB" id="A0A162JEE9"/>
<organism evidence="2 3">
    <name type="scientific">Metarhizium rileyi (strain RCEF 4871)</name>
    <name type="common">Nomuraea rileyi</name>
    <dbReference type="NCBI Taxonomy" id="1649241"/>
    <lineage>
        <taxon>Eukaryota</taxon>
        <taxon>Fungi</taxon>
        <taxon>Dikarya</taxon>
        <taxon>Ascomycota</taxon>
        <taxon>Pezizomycotina</taxon>
        <taxon>Sordariomycetes</taxon>
        <taxon>Hypocreomycetidae</taxon>
        <taxon>Hypocreales</taxon>
        <taxon>Clavicipitaceae</taxon>
        <taxon>Metarhizium</taxon>
    </lineage>
</organism>
<evidence type="ECO:0000313" key="3">
    <source>
        <dbReference type="Proteomes" id="UP000243498"/>
    </source>
</evidence>
<dbReference type="OMA" id="VHTFRHE"/>
<feature type="compositionally biased region" description="Low complexity" evidence="1">
    <location>
        <begin position="141"/>
        <end position="151"/>
    </location>
</feature>
<feature type="compositionally biased region" description="Polar residues" evidence="1">
    <location>
        <begin position="88"/>
        <end position="102"/>
    </location>
</feature>
<feature type="compositionally biased region" description="Polar residues" evidence="1">
    <location>
        <begin position="348"/>
        <end position="358"/>
    </location>
</feature>
<feature type="compositionally biased region" description="Polar residues" evidence="1">
    <location>
        <begin position="247"/>
        <end position="256"/>
    </location>
</feature>
<proteinExistence type="predicted"/>
<evidence type="ECO:0000313" key="2">
    <source>
        <dbReference type="EMBL" id="OAA43138.1"/>
    </source>
</evidence>
<feature type="region of interest" description="Disordered" evidence="1">
    <location>
        <begin position="219"/>
        <end position="393"/>
    </location>
</feature>